<dbReference type="InterPro" id="IPR049916">
    <property type="entry name" value="WDR72-like"/>
</dbReference>
<feature type="region of interest" description="Disordered" evidence="2">
    <location>
        <begin position="499"/>
        <end position="523"/>
    </location>
</feature>
<evidence type="ECO:0000313" key="4">
    <source>
        <dbReference type="Proteomes" id="UP000308652"/>
    </source>
</evidence>
<feature type="compositionally biased region" description="Polar residues" evidence="2">
    <location>
        <begin position="259"/>
        <end position="271"/>
    </location>
</feature>
<evidence type="ECO:0000256" key="1">
    <source>
        <dbReference type="PROSITE-ProRule" id="PRU00221"/>
    </source>
</evidence>
<name>A0A5C3M2W3_9AGAR</name>
<proteinExistence type="predicted"/>
<feature type="compositionally biased region" description="Low complexity" evidence="2">
    <location>
        <begin position="84"/>
        <end position="96"/>
    </location>
</feature>
<feature type="region of interest" description="Disordered" evidence="2">
    <location>
        <begin position="84"/>
        <end position="148"/>
    </location>
</feature>
<dbReference type="Pfam" id="PF00400">
    <property type="entry name" value="WD40"/>
    <property type="match status" value="1"/>
</dbReference>
<feature type="compositionally biased region" description="Low complexity" evidence="2">
    <location>
        <begin position="190"/>
        <end position="205"/>
    </location>
</feature>
<feature type="compositionally biased region" description="Basic and acidic residues" evidence="2">
    <location>
        <begin position="210"/>
        <end position="219"/>
    </location>
</feature>
<feature type="region of interest" description="Disordered" evidence="2">
    <location>
        <begin position="187"/>
        <end position="285"/>
    </location>
</feature>
<dbReference type="InterPro" id="IPR015943">
    <property type="entry name" value="WD40/YVTN_repeat-like_dom_sf"/>
</dbReference>
<dbReference type="GO" id="GO:0005737">
    <property type="term" value="C:cytoplasm"/>
    <property type="evidence" value="ECO:0007669"/>
    <property type="project" value="TreeGrafter"/>
</dbReference>
<feature type="repeat" description="WD" evidence="1">
    <location>
        <begin position="1398"/>
        <end position="1428"/>
    </location>
</feature>
<keyword evidence="4" id="KW-1185">Reference proteome</keyword>
<feature type="compositionally biased region" description="Polar residues" evidence="2">
    <location>
        <begin position="221"/>
        <end position="238"/>
    </location>
</feature>
<dbReference type="InterPro" id="IPR016024">
    <property type="entry name" value="ARM-type_fold"/>
</dbReference>
<protein>
    <submittedName>
        <fullName evidence="3">Uncharacterized protein</fullName>
    </submittedName>
</protein>
<gene>
    <name evidence="3" type="ORF">BDQ12DRAFT_683016</name>
</gene>
<dbReference type="SUPFAM" id="SSF48371">
    <property type="entry name" value="ARM repeat"/>
    <property type="match status" value="1"/>
</dbReference>
<sequence length="1501" mass="164039">MGSFSVPLTFPAISTLRADESEAPDSRNIIEASLLGGEPTTLEYFNASQGAAIGCSNGTLYVFHPSCRAPEPPQSPVGIVQVESVSSPSSSSRAQSPLRVPQFSTHSRSASFARRGTPSVNSRSTSPSTATSHSFGLTSPSPFPVNTSARSRVVSGITAEKVEAPKNYVDFDEEPGKLKEMLKGRKWMGTSTSASASASSTSVSTIGSESPRKSDEKRRSASLTLSKGALSNSSTNTAAHMANTERQPRRRKDPPKSLLSATNSLVTTPHSFSAPASPRELCDSHQHTHELALRYHIVPSTSGSMQQVRALGEGKWIVVLQETGHVHIFSWEDGSCVASASAQEVAYSPTKHKEREGLAPLPEEEWNWCSLSVSRVDGETVILVTASPSSSTAPSETDPERPATQSLSVLFSFRSSHYGTTLLPLNHWNLPSPAGSIGIHVEGDSTSTLYAVSPTGNLQTYSLHIERPTLPTHSIIPSLENHGHSLAIPNPFKSMKSKSAEELPLLDSGAGNSSNGKQKDKDKEVIDKETVLLGEMHDLGPLLVLDDDKAVEDVKIHKRSGEGKTKGLTWTQKEIAVFEYDQMVLTVIYRSSLPSSSSGNLKVANWIEEDRYALVYEDKVEIYHLRLVDANNDNADEDVMKSGLTQISPDLQSTLSLKPFDTCSFTVTLEGAAELVVTKIAEDAQREIGSYSLLRYNGKEIDMRSLWRTSALPNPKSTKQAPRKIEITSMLPLELDVIAQGYTDGHIRQHSLSQLCCRTSTASTPSASASLSSHSFFPSPSPSTFTSYTLTAADAQKTSNITLPGSITALHTVYNPRTKERLIVGGADDGSIAFWSGNNFELSARWIVFTTPLLHVMQFHEDKTGPLRGCVLCISQDGTIAVIVIDGFHFLYLVPGSSSPLQRICLGGNNLLLIYADQRARLWDVQTKEFWRSMSLDKAEEMLGQGGWSDLSLEKDACIQDSIWKAIPGSSEGMDTVSSLSLDLERLVTESIAVTKTISTSLDQTRVILQTLDRLRLVLSTLLTLGLNEDVDSICHGKLGIYPSSVIVGFSSPKSTILYRTSRPLEPWCISGAVTAARIVSIIVILRAMSLFEELLEGANTVISFYATSIGPCVGPQYQSPNLPYLGRLWFNTSNEIRHAIRILFDSTVARMSDEEASGIAEQWQHHLPCLQPDSERESTTTALSLFICGYVASEKYSLLSTSALTDIAKSITLYLHDEKSIYRVLAIDLCSRGFHIWQHYMDAMEILRSLFSLATNSKKDFISVQNVNGQARVAVLSIASNNTPLFMTTLCLDILAPSTLEHRRSVMQIVAFLIRKRPLVLQPNLPRLMEAVVKSLDPNSTVNRDAVLDTATEIIGYVVKTFPTVDFHMANQRLAVGSNEGAVIMYDLKTAIRLYVLEGHKKQITACSFSPDGRRLVTLSLEESVVLVWKVGSSFSSFFNPGAPPRQGHGGSQPFKTLNFNIGGEANMTIAETFEKVRFEWVADRSVKLKIREVVLTFST</sequence>
<dbReference type="PROSITE" id="PS50082">
    <property type="entry name" value="WD_REPEATS_2"/>
    <property type="match status" value="1"/>
</dbReference>
<dbReference type="STRING" id="68775.A0A5C3M2W3"/>
<dbReference type="InterPro" id="IPR001680">
    <property type="entry name" value="WD40_rpt"/>
</dbReference>
<dbReference type="PANTHER" id="PTHR44099">
    <property type="entry name" value="RABCONNECTIN-3B, ISOFORM A"/>
    <property type="match status" value="1"/>
</dbReference>
<dbReference type="InterPro" id="IPR036322">
    <property type="entry name" value="WD40_repeat_dom_sf"/>
</dbReference>
<reference evidence="3 4" key="1">
    <citation type="journal article" date="2019" name="Nat. Ecol. Evol.">
        <title>Megaphylogeny resolves global patterns of mushroom evolution.</title>
        <authorList>
            <person name="Varga T."/>
            <person name="Krizsan K."/>
            <person name="Foldi C."/>
            <person name="Dima B."/>
            <person name="Sanchez-Garcia M."/>
            <person name="Sanchez-Ramirez S."/>
            <person name="Szollosi G.J."/>
            <person name="Szarkandi J.G."/>
            <person name="Papp V."/>
            <person name="Albert L."/>
            <person name="Andreopoulos W."/>
            <person name="Angelini C."/>
            <person name="Antonin V."/>
            <person name="Barry K.W."/>
            <person name="Bougher N.L."/>
            <person name="Buchanan P."/>
            <person name="Buyck B."/>
            <person name="Bense V."/>
            <person name="Catcheside P."/>
            <person name="Chovatia M."/>
            <person name="Cooper J."/>
            <person name="Damon W."/>
            <person name="Desjardin D."/>
            <person name="Finy P."/>
            <person name="Geml J."/>
            <person name="Haridas S."/>
            <person name="Hughes K."/>
            <person name="Justo A."/>
            <person name="Karasinski D."/>
            <person name="Kautmanova I."/>
            <person name="Kiss B."/>
            <person name="Kocsube S."/>
            <person name="Kotiranta H."/>
            <person name="LaButti K.M."/>
            <person name="Lechner B.E."/>
            <person name="Liimatainen K."/>
            <person name="Lipzen A."/>
            <person name="Lukacs Z."/>
            <person name="Mihaltcheva S."/>
            <person name="Morgado L.N."/>
            <person name="Niskanen T."/>
            <person name="Noordeloos M.E."/>
            <person name="Ohm R.A."/>
            <person name="Ortiz-Santana B."/>
            <person name="Ovrebo C."/>
            <person name="Racz N."/>
            <person name="Riley R."/>
            <person name="Savchenko A."/>
            <person name="Shiryaev A."/>
            <person name="Soop K."/>
            <person name="Spirin V."/>
            <person name="Szebenyi C."/>
            <person name="Tomsovsky M."/>
            <person name="Tulloss R.E."/>
            <person name="Uehling J."/>
            <person name="Grigoriev I.V."/>
            <person name="Vagvolgyi C."/>
            <person name="Papp T."/>
            <person name="Martin F.M."/>
            <person name="Miettinen O."/>
            <person name="Hibbett D.S."/>
            <person name="Nagy L.G."/>
        </authorList>
    </citation>
    <scope>NUCLEOTIDE SEQUENCE [LARGE SCALE GENOMIC DNA]</scope>
    <source>
        <strain evidence="3 4">CBS 166.37</strain>
    </source>
</reference>
<evidence type="ECO:0000313" key="3">
    <source>
        <dbReference type="EMBL" id="TFK39093.1"/>
    </source>
</evidence>
<evidence type="ECO:0000256" key="2">
    <source>
        <dbReference type="SAM" id="MobiDB-lite"/>
    </source>
</evidence>
<dbReference type="PANTHER" id="PTHR44099:SF4">
    <property type="entry name" value="RABCONNECTIN-3B, ISOFORM A"/>
    <property type="match status" value="1"/>
</dbReference>
<keyword evidence="1" id="KW-0853">WD repeat</keyword>
<organism evidence="3 4">
    <name type="scientific">Crucibulum laeve</name>
    <dbReference type="NCBI Taxonomy" id="68775"/>
    <lineage>
        <taxon>Eukaryota</taxon>
        <taxon>Fungi</taxon>
        <taxon>Dikarya</taxon>
        <taxon>Basidiomycota</taxon>
        <taxon>Agaricomycotina</taxon>
        <taxon>Agaricomycetes</taxon>
        <taxon>Agaricomycetidae</taxon>
        <taxon>Agaricales</taxon>
        <taxon>Agaricineae</taxon>
        <taxon>Nidulariaceae</taxon>
        <taxon>Crucibulum</taxon>
    </lineage>
</organism>
<dbReference type="SMART" id="SM00320">
    <property type="entry name" value="WD40"/>
    <property type="match status" value="3"/>
</dbReference>
<accession>A0A5C3M2W3</accession>
<feature type="compositionally biased region" description="Polar residues" evidence="2">
    <location>
        <begin position="118"/>
        <end position="148"/>
    </location>
</feature>
<dbReference type="SUPFAM" id="SSF50978">
    <property type="entry name" value="WD40 repeat-like"/>
    <property type="match status" value="1"/>
</dbReference>
<dbReference type="Proteomes" id="UP000308652">
    <property type="component" value="Unassembled WGS sequence"/>
</dbReference>
<dbReference type="OrthoDB" id="338622at2759"/>
<dbReference type="EMBL" id="ML213601">
    <property type="protein sequence ID" value="TFK39093.1"/>
    <property type="molecule type" value="Genomic_DNA"/>
</dbReference>
<dbReference type="Gene3D" id="2.130.10.10">
    <property type="entry name" value="YVTN repeat-like/Quinoprotein amine dehydrogenase"/>
    <property type="match status" value="2"/>
</dbReference>